<dbReference type="Proteomes" id="UP001206312">
    <property type="component" value="Unassembled WGS sequence"/>
</dbReference>
<sequence length="480" mass="53887">MEKTLLENAYDPQHFREAGCRLVHRLADHLSAAQGGFGKVLEYREPREALAFWEEYLRNGTNDSFAGDVLERITRVHHPKYMGHQVAPPLPLASLMALLGGTLNNGMAVYEMGMAPTAMERIVTDWLCRKVGYSDRARGFLTSGGTLANLTALLSARRNRARHDIWNEGYSGGLAILVSEAAHYCVDRAARIMGLGTDGVLKVPVREDFSMDTSLLPQMYRDATSRGLEVFALVGSAPCTATGTHDDLRAQAEFCREKNLWFHVDGAHGGAAVCSEKYRHILSGIDGADSVVIDGHKMMGMPVITTALLFREGADSYTTFSQEAEYLLTETPEEDWYNGAKRTFECTKLTSALSWYAVLHQYGEGIFGAYLDRQYDLAREFARMLDGRERWELFAHPQSNILCFRWVPAGVPEEALDNLNARMRQLVLEQGQFYLVQTRLQGRYYLRTTLMNPFTEPKDLESLVDHLEALGHRVMKESAP</sequence>
<reference evidence="7 8" key="1">
    <citation type="submission" date="2022-06" db="EMBL/GenBank/DDBJ databases">
        <authorList>
            <person name="Xuan X."/>
        </authorList>
    </citation>
    <scope>NUCLEOTIDE SEQUENCE [LARGE SCALE GENOMIC DNA]</scope>
    <source>
        <strain evidence="7 8">2V75</strain>
    </source>
</reference>
<evidence type="ECO:0000256" key="5">
    <source>
        <dbReference type="ARBA" id="ARBA00023239"/>
    </source>
</evidence>
<protein>
    <submittedName>
        <fullName evidence="7">Pyridoxal-dependent decarboxylase</fullName>
    </submittedName>
</protein>
<organism evidence="7 8">
    <name type="scientific">Robiginitalea marina</name>
    <dbReference type="NCBI Taxonomy" id="2954105"/>
    <lineage>
        <taxon>Bacteria</taxon>
        <taxon>Pseudomonadati</taxon>
        <taxon>Bacteroidota</taxon>
        <taxon>Flavobacteriia</taxon>
        <taxon>Flavobacteriales</taxon>
        <taxon>Flavobacteriaceae</taxon>
        <taxon>Robiginitalea</taxon>
    </lineage>
</organism>
<dbReference type="InterPro" id="IPR015424">
    <property type="entry name" value="PyrdxlP-dep_Trfase"/>
</dbReference>
<evidence type="ECO:0000256" key="2">
    <source>
        <dbReference type="ARBA" id="ARBA00009533"/>
    </source>
</evidence>
<evidence type="ECO:0000256" key="6">
    <source>
        <dbReference type="RuleBase" id="RU000382"/>
    </source>
</evidence>
<dbReference type="Gene3D" id="3.90.1150.170">
    <property type="match status" value="1"/>
</dbReference>
<dbReference type="SUPFAM" id="SSF53383">
    <property type="entry name" value="PLP-dependent transferases"/>
    <property type="match status" value="1"/>
</dbReference>
<evidence type="ECO:0000313" key="8">
    <source>
        <dbReference type="Proteomes" id="UP001206312"/>
    </source>
</evidence>
<keyword evidence="8" id="KW-1185">Reference proteome</keyword>
<keyword evidence="4 6" id="KW-0663">Pyridoxal phosphate</keyword>
<dbReference type="InterPro" id="IPR002129">
    <property type="entry name" value="PyrdxlP-dep_de-COase"/>
</dbReference>
<accession>A0ABT1AZ61</accession>
<gene>
    <name evidence="7" type="ORF">NG653_10740</name>
</gene>
<comment type="cofactor">
    <cofactor evidence="1 6">
        <name>pyridoxal 5'-phosphate</name>
        <dbReference type="ChEBI" id="CHEBI:597326"/>
    </cofactor>
</comment>
<keyword evidence="3" id="KW-0210">Decarboxylase</keyword>
<name>A0ABT1AZ61_9FLAO</name>
<evidence type="ECO:0000256" key="3">
    <source>
        <dbReference type="ARBA" id="ARBA00022793"/>
    </source>
</evidence>
<dbReference type="RefSeq" id="WP_252741705.1">
    <property type="nucleotide sequence ID" value="NZ_JAMXIB010000008.1"/>
</dbReference>
<dbReference type="Pfam" id="PF00282">
    <property type="entry name" value="Pyridoxal_deC"/>
    <property type="match status" value="1"/>
</dbReference>
<dbReference type="Gene3D" id="3.40.640.10">
    <property type="entry name" value="Type I PLP-dependent aspartate aminotransferase-like (Major domain)"/>
    <property type="match status" value="1"/>
</dbReference>
<evidence type="ECO:0000256" key="1">
    <source>
        <dbReference type="ARBA" id="ARBA00001933"/>
    </source>
</evidence>
<dbReference type="EMBL" id="JAMXIB010000008">
    <property type="protein sequence ID" value="MCO5725335.1"/>
    <property type="molecule type" value="Genomic_DNA"/>
</dbReference>
<keyword evidence="5 6" id="KW-0456">Lyase</keyword>
<comment type="caution">
    <text evidence="7">The sequence shown here is derived from an EMBL/GenBank/DDBJ whole genome shotgun (WGS) entry which is preliminary data.</text>
</comment>
<dbReference type="InterPro" id="IPR015421">
    <property type="entry name" value="PyrdxlP-dep_Trfase_major"/>
</dbReference>
<comment type="similarity">
    <text evidence="2 6">Belongs to the group II decarboxylase family.</text>
</comment>
<proteinExistence type="inferred from homology"/>
<evidence type="ECO:0000313" key="7">
    <source>
        <dbReference type="EMBL" id="MCO5725335.1"/>
    </source>
</evidence>
<dbReference type="PANTHER" id="PTHR45677">
    <property type="entry name" value="GLUTAMATE DECARBOXYLASE-RELATED"/>
    <property type="match status" value="1"/>
</dbReference>
<dbReference type="PANTHER" id="PTHR45677:SF8">
    <property type="entry name" value="CYSTEINE SULFINIC ACID DECARBOXYLASE"/>
    <property type="match status" value="1"/>
</dbReference>
<evidence type="ECO:0000256" key="4">
    <source>
        <dbReference type="ARBA" id="ARBA00022898"/>
    </source>
</evidence>